<evidence type="ECO:0000259" key="7">
    <source>
        <dbReference type="PROSITE" id="PS51059"/>
    </source>
</evidence>
<organism evidence="8 9">
    <name type="scientific">Orchesella cincta</name>
    <name type="common">Springtail</name>
    <name type="synonym">Podura cincta</name>
    <dbReference type="NCBI Taxonomy" id="48709"/>
    <lineage>
        <taxon>Eukaryota</taxon>
        <taxon>Metazoa</taxon>
        <taxon>Ecdysozoa</taxon>
        <taxon>Arthropoda</taxon>
        <taxon>Hexapoda</taxon>
        <taxon>Collembola</taxon>
        <taxon>Entomobryomorpha</taxon>
        <taxon>Entomobryoidea</taxon>
        <taxon>Orchesellidae</taxon>
        <taxon>Orchesellinae</taxon>
        <taxon>Orchesella</taxon>
    </lineage>
</organism>
<proteinExistence type="predicted"/>
<comment type="caution">
    <text evidence="8">The sequence shown here is derived from an EMBL/GenBank/DDBJ whole genome shotgun (WGS) entry which is preliminary data.</text>
</comment>
<dbReference type="InterPro" id="IPR050800">
    <property type="entry name" value="ARTD/PARP"/>
</dbReference>
<dbReference type="Pfam" id="PF00644">
    <property type="entry name" value="PARP"/>
    <property type="match status" value="1"/>
</dbReference>
<keyword evidence="3 5" id="KW-0520">NAD</keyword>
<evidence type="ECO:0000313" key="8">
    <source>
        <dbReference type="EMBL" id="ODN02633.1"/>
    </source>
</evidence>
<evidence type="ECO:0000256" key="4">
    <source>
        <dbReference type="ARBA" id="ARBA00033987"/>
    </source>
</evidence>
<dbReference type="GO" id="GO:1990404">
    <property type="term" value="F:NAD+-protein mono-ADP-ribosyltransferase activity"/>
    <property type="evidence" value="ECO:0007669"/>
    <property type="project" value="TreeGrafter"/>
</dbReference>
<accession>A0A1D2NBK0</accession>
<dbReference type="GO" id="GO:0005730">
    <property type="term" value="C:nucleolus"/>
    <property type="evidence" value="ECO:0007669"/>
    <property type="project" value="TreeGrafter"/>
</dbReference>
<feature type="region of interest" description="Disordered" evidence="6">
    <location>
        <begin position="1"/>
        <end position="37"/>
    </location>
</feature>
<feature type="compositionally biased region" description="Basic and acidic residues" evidence="6">
    <location>
        <begin position="28"/>
        <end position="37"/>
    </location>
</feature>
<dbReference type="AlphaFoldDB" id="A0A1D2NBK0"/>
<evidence type="ECO:0000256" key="3">
    <source>
        <dbReference type="ARBA" id="ARBA00023027"/>
    </source>
</evidence>
<dbReference type="PANTHER" id="PTHR10459">
    <property type="entry name" value="DNA LIGASE"/>
    <property type="match status" value="1"/>
</dbReference>
<dbReference type="OMA" id="PCGRTIT"/>
<dbReference type="GO" id="GO:0003950">
    <property type="term" value="F:NAD+ poly-ADP-ribosyltransferase activity"/>
    <property type="evidence" value="ECO:0007669"/>
    <property type="project" value="UniProtKB-UniRule"/>
</dbReference>
<comment type="catalytic activity">
    <reaction evidence="4">
        <text>NAD(+) + (ADP-D-ribosyl)n-acceptor = nicotinamide + (ADP-D-ribosyl)n+1-acceptor + H(+).</text>
        <dbReference type="EC" id="2.4.2.30"/>
    </reaction>
</comment>
<dbReference type="OrthoDB" id="429950at2759"/>
<evidence type="ECO:0000313" key="9">
    <source>
        <dbReference type="Proteomes" id="UP000094527"/>
    </source>
</evidence>
<name>A0A1D2NBK0_ORCCI</name>
<dbReference type="STRING" id="48709.A0A1D2NBK0"/>
<dbReference type="SUPFAM" id="SSF56399">
    <property type="entry name" value="ADP-ribosylation"/>
    <property type="match status" value="1"/>
</dbReference>
<dbReference type="Proteomes" id="UP000094527">
    <property type="component" value="Unassembled WGS sequence"/>
</dbReference>
<dbReference type="GO" id="GO:0070212">
    <property type="term" value="P:protein poly-ADP-ribosylation"/>
    <property type="evidence" value="ECO:0007669"/>
    <property type="project" value="TreeGrafter"/>
</dbReference>
<gene>
    <name evidence="8" type="ORF">Ocin01_04036</name>
</gene>
<keyword evidence="1 5" id="KW-0328">Glycosyltransferase</keyword>
<dbReference type="PROSITE" id="PS51059">
    <property type="entry name" value="PARP_CATALYTIC"/>
    <property type="match status" value="1"/>
</dbReference>
<reference evidence="8 9" key="1">
    <citation type="journal article" date="2016" name="Genome Biol. Evol.">
        <title>Gene Family Evolution Reflects Adaptation to Soil Environmental Stressors in the Genome of the Collembolan Orchesella cincta.</title>
        <authorList>
            <person name="Faddeeva-Vakhrusheva A."/>
            <person name="Derks M.F."/>
            <person name="Anvar S.Y."/>
            <person name="Agamennone V."/>
            <person name="Suring W."/>
            <person name="Smit S."/>
            <person name="van Straalen N.M."/>
            <person name="Roelofs D."/>
        </authorList>
    </citation>
    <scope>NUCLEOTIDE SEQUENCE [LARGE SCALE GENOMIC DNA]</scope>
    <source>
        <tissue evidence="8">Mixed pool</tissue>
    </source>
</reference>
<evidence type="ECO:0000256" key="5">
    <source>
        <dbReference type="RuleBase" id="RU362114"/>
    </source>
</evidence>
<feature type="compositionally biased region" description="Acidic residues" evidence="6">
    <location>
        <begin position="10"/>
        <end position="20"/>
    </location>
</feature>
<keyword evidence="9" id="KW-1185">Reference proteome</keyword>
<protein>
    <recommendedName>
        <fullName evidence="5">Poly [ADP-ribose] polymerase</fullName>
        <shortName evidence="5">PARP</shortName>
        <ecNumber evidence="5">2.4.2.-</ecNumber>
    </recommendedName>
</protein>
<feature type="domain" description="PARP catalytic" evidence="7">
    <location>
        <begin position="74"/>
        <end position="283"/>
    </location>
</feature>
<sequence length="283" mass="31740">MAYAFGYDPTDFESDEDESYNEAATGAGRRDKNEKTDQVELPNTIKDMDKMDIATLEKLGWMEPLGYRALSEVTGLRPPTLRSHFWASKLSPVSSLYQDIDYYFRNSHSVTHGVNLRMTRVIELKRYNENNSDYKVPNVRLLWHGTQTGNVAGILTNGFRLPTHHGMFGPGVYFADRVSKSAQYCRVSTGRGSKGILFLCAVNLGRIYETPSGTVHAPPHGFDSVMGRGTHVPDPNDMRSHRGAMMPCGRTITAVGGGLFHNEFIVYDLSKIAILFLIEFEYL</sequence>
<evidence type="ECO:0000256" key="2">
    <source>
        <dbReference type="ARBA" id="ARBA00022679"/>
    </source>
</evidence>
<evidence type="ECO:0000256" key="6">
    <source>
        <dbReference type="SAM" id="MobiDB-lite"/>
    </source>
</evidence>
<evidence type="ECO:0000256" key="1">
    <source>
        <dbReference type="ARBA" id="ARBA00022676"/>
    </source>
</evidence>
<dbReference type="PANTHER" id="PTHR10459:SF60">
    <property type="entry name" value="POLY [ADP-RIBOSE] POLYMERASE 2"/>
    <property type="match status" value="1"/>
</dbReference>
<keyword evidence="2 5" id="KW-0808">Transferase</keyword>
<dbReference type="EC" id="2.4.2.-" evidence="5"/>
<dbReference type="InterPro" id="IPR012317">
    <property type="entry name" value="Poly(ADP-ribose)pol_cat_dom"/>
</dbReference>
<dbReference type="Gene3D" id="3.90.228.10">
    <property type="match status" value="1"/>
</dbReference>
<dbReference type="GO" id="GO:0006302">
    <property type="term" value="P:double-strand break repair"/>
    <property type="evidence" value="ECO:0007669"/>
    <property type="project" value="TreeGrafter"/>
</dbReference>
<dbReference type="EMBL" id="LJIJ01000102">
    <property type="protein sequence ID" value="ODN02633.1"/>
    <property type="molecule type" value="Genomic_DNA"/>
</dbReference>